<dbReference type="EMBL" id="MSLT01000023">
    <property type="protein sequence ID" value="OUD12208.1"/>
    <property type="molecule type" value="Genomic_DNA"/>
</dbReference>
<proteinExistence type="predicted"/>
<evidence type="ECO:0000313" key="3">
    <source>
        <dbReference type="EMBL" id="OUD12208.1"/>
    </source>
</evidence>
<feature type="domain" description="RCK N-terminal" evidence="2">
    <location>
        <begin position="292"/>
        <end position="406"/>
    </location>
</feature>
<keyword evidence="1" id="KW-0472">Membrane</keyword>
<dbReference type="Pfam" id="PF02254">
    <property type="entry name" value="TrkA_N"/>
    <property type="match status" value="2"/>
</dbReference>
<protein>
    <submittedName>
        <fullName evidence="3">Potassium transporter TrkA</fullName>
    </submittedName>
</protein>
<accession>A0A251X531</accession>
<dbReference type="OrthoDB" id="9781411at2"/>
<dbReference type="Proteomes" id="UP000194798">
    <property type="component" value="Unassembled WGS sequence"/>
</dbReference>
<name>A0A251X531_9GAMM</name>
<dbReference type="InterPro" id="IPR050721">
    <property type="entry name" value="Trk_Ktr_HKT_K-transport"/>
</dbReference>
<dbReference type="PROSITE" id="PS51201">
    <property type="entry name" value="RCK_N"/>
    <property type="match status" value="1"/>
</dbReference>
<dbReference type="SUPFAM" id="SSF51735">
    <property type="entry name" value="NAD(P)-binding Rossmann-fold domains"/>
    <property type="match status" value="2"/>
</dbReference>
<gene>
    <name evidence="3" type="ORF">TPSD3_13885</name>
</gene>
<dbReference type="GO" id="GO:0006813">
    <property type="term" value="P:potassium ion transport"/>
    <property type="evidence" value="ECO:0007669"/>
    <property type="project" value="InterPro"/>
</dbReference>
<keyword evidence="4" id="KW-1185">Reference proteome</keyword>
<comment type="caution">
    <text evidence="3">The sequence shown here is derived from an EMBL/GenBank/DDBJ whole genome shotgun (WGS) entry which is preliminary data.</text>
</comment>
<dbReference type="AlphaFoldDB" id="A0A251X531"/>
<keyword evidence="1" id="KW-1133">Transmembrane helix</keyword>
<dbReference type="Gene3D" id="3.40.50.720">
    <property type="entry name" value="NAD(P)-binding Rossmann-like Domain"/>
    <property type="match status" value="2"/>
</dbReference>
<dbReference type="RefSeq" id="WP_086489130.1">
    <property type="nucleotide sequence ID" value="NZ_MSLT01000023.1"/>
</dbReference>
<keyword evidence="1" id="KW-0812">Transmembrane</keyword>
<sequence length="567" mass="64254">MKDRSSSIIFLVMRRMRIPLLVLLSVYTISIVGMTLIPGIEVDGKVYYMDFFHAFYFISYTATTIGFGEIPYSFSGAQRLWVSISIYLTVIGWLYAIGTILTLIQNDTLKKVFTVRHFIGSVQRIKEPFYLICGYGDTGESLVHALDQHDIRTVVVEIDQTRIDNLILDNHPVYIPNLCDDASRPQVLLQAGLKSPYCAGVVAITNNNLANLHISITTKLLNPQVRAIGRVDSHEVAANMASFGTNYIYNPFEIFAEQLKTMLHSPSLHVLLEWFIGRRDRVTLRDLNPPRQGIWVLCGYGRFGKSVYEQLRKEQDIHLVIVDLAPEKMGYPRGQCIVGRGTEAVTLRQAHIEEAVGLVAGTNDDIDNLSIVMTARELNPNLFVVIRENRSENRIIFEAVHANVVMQASQIIADHIRVLLGIPLLNEFMTLARQRGEQWSQHLIAKINQLQIDNPYIWEVNINKKDTPAIFELFKQKKAVNLECLLADPRERSEKLCAIPLLLVRAQECLLMPDETESLRSGDRLLWCGTPMGASLMKSSLNDALVLHYVSTGETIPRSYLWRWLSS</sequence>
<dbReference type="SUPFAM" id="SSF81324">
    <property type="entry name" value="Voltage-gated potassium channels"/>
    <property type="match status" value="1"/>
</dbReference>
<evidence type="ECO:0000259" key="2">
    <source>
        <dbReference type="PROSITE" id="PS51201"/>
    </source>
</evidence>
<feature type="transmembrane region" description="Helical" evidence="1">
    <location>
        <begin position="46"/>
        <end position="68"/>
    </location>
</feature>
<feature type="transmembrane region" description="Helical" evidence="1">
    <location>
        <begin position="20"/>
        <end position="40"/>
    </location>
</feature>
<feature type="transmembrane region" description="Helical" evidence="1">
    <location>
        <begin position="80"/>
        <end position="104"/>
    </location>
</feature>
<reference evidence="3 4" key="1">
    <citation type="submission" date="2016-12" db="EMBL/GenBank/DDBJ databases">
        <title>Thioflexothrix psekupsii D3 genome sequencing and assembly.</title>
        <authorList>
            <person name="Fomenkov A."/>
            <person name="Vincze T."/>
            <person name="Grabovich M."/>
            <person name="Anton B.P."/>
            <person name="Dubinina G."/>
            <person name="Orlova M."/>
            <person name="Belousova E."/>
            <person name="Roberts R.J."/>
        </authorList>
    </citation>
    <scope>NUCLEOTIDE SEQUENCE [LARGE SCALE GENOMIC DNA]</scope>
    <source>
        <strain evidence="3">D3</strain>
    </source>
</reference>
<evidence type="ECO:0000313" key="4">
    <source>
        <dbReference type="Proteomes" id="UP000194798"/>
    </source>
</evidence>
<evidence type="ECO:0000256" key="1">
    <source>
        <dbReference type="SAM" id="Phobius"/>
    </source>
</evidence>
<organism evidence="3 4">
    <name type="scientific">Thioflexithrix psekupsensis</name>
    <dbReference type="NCBI Taxonomy" id="1570016"/>
    <lineage>
        <taxon>Bacteria</taxon>
        <taxon>Pseudomonadati</taxon>
        <taxon>Pseudomonadota</taxon>
        <taxon>Gammaproteobacteria</taxon>
        <taxon>Thiotrichales</taxon>
        <taxon>Thioflexithrix</taxon>
    </lineage>
</organism>
<dbReference type="InterPro" id="IPR036291">
    <property type="entry name" value="NAD(P)-bd_dom_sf"/>
</dbReference>
<dbReference type="PANTHER" id="PTHR43833">
    <property type="entry name" value="POTASSIUM CHANNEL PROTEIN 2-RELATED-RELATED"/>
    <property type="match status" value="1"/>
</dbReference>
<dbReference type="InterPro" id="IPR003148">
    <property type="entry name" value="RCK_N"/>
</dbReference>